<organism evidence="1 2">
    <name type="scientific">Brevundimonas pondensis</name>
    <dbReference type="NCBI Taxonomy" id="2774189"/>
    <lineage>
        <taxon>Bacteria</taxon>
        <taxon>Pseudomonadati</taxon>
        <taxon>Pseudomonadota</taxon>
        <taxon>Alphaproteobacteria</taxon>
        <taxon>Caulobacterales</taxon>
        <taxon>Caulobacteraceae</taxon>
        <taxon>Brevundimonas</taxon>
    </lineage>
</organism>
<gene>
    <name evidence="1" type="ORF">IFE19_12480</name>
</gene>
<keyword evidence="2" id="KW-1185">Reference proteome</keyword>
<accession>A0ABX7SJE6</accession>
<sequence>MRWLATLNLSRGEIMTVARYLKAAAVLGVVAGLAACGQGEKAPAKTDAAPAGTASASAPAAAPAATGEAVSIDQMLGVQVAYLESKLGPARTVQDKERTYEIGDCTVRVSAEGGEVVGYAVPMTPACSTQALATLKDYDLPQKINLTMGEFAAARGNADFKADCLTLCGNAADPWVYLESAGPRASPGIRASAVMVSDATIDASFRIRDAIKAAKGEDYVIDTTFNCSADFDQMAVRELKNVRIDEIEVGYIPYAGC</sequence>
<dbReference type="Proteomes" id="UP000663942">
    <property type="component" value="Chromosome"/>
</dbReference>
<reference evidence="1 2" key="1">
    <citation type="submission" date="2020-09" db="EMBL/GenBank/DDBJ databases">
        <title>Brevundimonas sp. LVF1 isolated from an oligotrophic pond in Goettingen, Germany.</title>
        <authorList>
            <person name="Friedrich I."/>
            <person name="Klassen A."/>
            <person name="Neubauer H."/>
            <person name="Schneider D."/>
            <person name="Hertel R."/>
            <person name="Daniel R."/>
        </authorList>
    </citation>
    <scope>NUCLEOTIDE SEQUENCE [LARGE SCALE GENOMIC DNA]</scope>
    <source>
        <strain evidence="1 2">LVF1</strain>
    </source>
</reference>
<evidence type="ECO:0000313" key="1">
    <source>
        <dbReference type="EMBL" id="QTC86942.1"/>
    </source>
</evidence>
<dbReference type="EMBL" id="CP062006">
    <property type="protein sequence ID" value="QTC86942.1"/>
    <property type="molecule type" value="Genomic_DNA"/>
</dbReference>
<name>A0ABX7SJE6_9CAUL</name>
<evidence type="ECO:0008006" key="3">
    <source>
        <dbReference type="Google" id="ProtNLM"/>
    </source>
</evidence>
<evidence type="ECO:0000313" key="2">
    <source>
        <dbReference type="Proteomes" id="UP000663942"/>
    </source>
</evidence>
<protein>
    <recommendedName>
        <fullName evidence="3">Lipoprotein</fullName>
    </recommendedName>
</protein>
<proteinExistence type="predicted"/>